<keyword evidence="2" id="KW-1185">Reference proteome</keyword>
<dbReference type="STRING" id="1001240.GY21_12475"/>
<evidence type="ECO:0000313" key="1">
    <source>
        <dbReference type="EMBL" id="KGJ72864.1"/>
    </source>
</evidence>
<reference evidence="1 2" key="1">
    <citation type="submission" date="2014-08" db="EMBL/GenBank/DDBJ databases">
        <authorList>
            <person name="Sisinthy S."/>
        </authorList>
    </citation>
    <scope>NUCLEOTIDE SEQUENCE [LARGE SCALE GENOMIC DNA]</scope>
    <source>
        <strain evidence="1 2">RuG17</strain>
    </source>
</reference>
<dbReference type="AlphaFoldDB" id="A0A099J352"/>
<organism evidence="1 2">
    <name type="scientific">Cryobacterium roopkundense</name>
    <dbReference type="NCBI Taxonomy" id="1001240"/>
    <lineage>
        <taxon>Bacteria</taxon>
        <taxon>Bacillati</taxon>
        <taxon>Actinomycetota</taxon>
        <taxon>Actinomycetes</taxon>
        <taxon>Micrococcales</taxon>
        <taxon>Microbacteriaceae</taxon>
        <taxon>Cryobacterium</taxon>
    </lineage>
</organism>
<name>A0A099J352_9MICO</name>
<accession>A0A099J352</accession>
<evidence type="ECO:0000313" key="2">
    <source>
        <dbReference type="Proteomes" id="UP000029864"/>
    </source>
</evidence>
<protein>
    <submittedName>
        <fullName evidence="1">Uncharacterized protein</fullName>
    </submittedName>
</protein>
<dbReference type="EMBL" id="JPXF01000051">
    <property type="protein sequence ID" value="KGJ72864.1"/>
    <property type="molecule type" value="Genomic_DNA"/>
</dbReference>
<dbReference type="Proteomes" id="UP000029864">
    <property type="component" value="Unassembled WGS sequence"/>
</dbReference>
<comment type="caution">
    <text evidence="1">The sequence shown here is derived from an EMBL/GenBank/DDBJ whole genome shotgun (WGS) entry which is preliminary data.</text>
</comment>
<sequence>MVQVISCLDKLDNRPRPVTAWADPEVPVGEGLLVPHGDGLRVSELPHLHGLPPQLRDGEGFTVAESLLFEGLPGLWREADGPVVELVETRWSFGRGGS</sequence>
<gene>
    <name evidence="1" type="ORF">GY21_12475</name>
</gene>
<proteinExistence type="predicted"/>